<dbReference type="Gene3D" id="3.40.50.12230">
    <property type="match status" value="1"/>
</dbReference>
<dbReference type="InterPro" id="IPR011034">
    <property type="entry name" value="Formyl_transferase-like_C_sf"/>
</dbReference>
<dbReference type="SUPFAM" id="SSF53328">
    <property type="entry name" value="Formyltransferase"/>
    <property type="match status" value="1"/>
</dbReference>
<evidence type="ECO:0000259" key="2">
    <source>
        <dbReference type="Pfam" id="PF02911"/>
    </source>
</evidence>
<accession>A0A2M7CIZ3</accession>
<gene>
    <name evidence="3" type="ORF">COS38_00925</name>
</gene>
<dbReference type="PANTHER" id="PTHR11138">
    <property type="entry name" value="METHIONYL-TRNA FORMYLTRANSFERASE"/>
    <property type="match status" value="1"/>
</dbReference>
<dbReference type="SUPFAM" id="SSF50486">
    <property type="entry name" value="FMT C-terminal domain-like"/>
    <property type="match status" value="1"/>
</dbReference>
<feature type="domain" description="Formyl transferase C-terminal" evidence="2">
    <location>
        <begin position="169"/>
        <end position="207"/>
    </location>
</feature>
<feature type="domain" description="Formyl transferase N-terminal" evidence="1">
    <location>
        <begin position="30"/>
        <end position="130"/>
    </location>
</feature>
<dbReference type="Pfam" id="PF00551">
    <property type="entry name" value="Formyl_trans_N"/>
    <property type="match status" value="1"/>
</dbReference>
<dbReference type="InterPro" id="IPR036477">
    <property type="entry name" value="Formyl_transf_N_sf"/>
</dbReference>
<dbReference type="AlphaFoldDB" id="A0A2M7CIZ3"/>
<evidence type="ECO:0000313" key="3">
    <source>
        <dbReference type="EMBL" id="PIV25589.1"/>
    </source>
</evidence>
<reference evidence="4" key="1">
    <citation type="submission" date="2017-09" db="EMBL/GenBank/DDBJ databases">
        <title>Depth-based differentiation of microbial function through sediment-hosted aquifers and enrichment of novel symbionts in the deep terrestrial subsurface.</title>
        <authorList>
            <person name="Probst A.J."/>
            <person name="Ladd B."/>
            <person name="Jarett J.K."/>
            <person name="Geller-Mcgrath D.E."/>
            <person name="Sieber C.M.K."/>
            <person name="Emerson J.B."/>
            <person name="Anantharaman K."/>
            <person name="Thomas B.C."/>
            <person name="Malmstrom R."/>
            <person name="Stieglmeier M."/>
            <person name="Klingl A."/>
            <person name="Woyke T."/>
            <person name="Ryan C.M."/>
            <person name="Banfield J.F."/>
        </authorList>
    </citation>
    <scope>NUCLEOTIDE SEQUENCE [LARGE SCALE GENOMIC DNA]</scope>
</reference>
<evidence type="ECO:0000313" key="4">
    <source>
        <dbReference type="Proteomes" id="UP000229966"/>
    </source>
</evidence>
<proteinExistence type="predicted"/>
<sequence length="238" mass="27215">MRKIKITLLGHGLFMDTIRDAIKKNFTIIKKNPDLYLVANYGRKISKQELDKNTYINVHPSLLPKLKGATPIQTAILQGDKITGFTIITMDEHIDHGKIISAGKINIAQGDDYDTLAKKIALVSANNLIKIIPKFINNEIKLRSQDELKTSWTKKISDQDRLISPGELKKNPHQACARVRALYPKPKAYLMLNNKRLLIHKAKIENARFVPLFVQIEGKKIMPWQDFIRGWHGKNIFD</sequence>
<protein>
    <submittedName>
        <fullName evidence="3">Uncharacterized protein</fullName>
    </submittedName>
</protein>
<dbReference type="InterPro" id="IPR002376">
    <property type="entry name" value="Formyl_transf_N"/>
</dbReference>
<dbReference type="PANTHER" id="PTHR11138:SF5">
    <property type="entry name" value="METHIONYL-TRNA FORMYLTRANSFERASE, MITOCHONDRIAL"/>
    <property type="match status" value="1"/>
</dbReference>
<organism evidence="3 4">
    <name type="scientific">Candidatus Berkelbacteria bacterium CG03_land_8_20_14_0_80_40_36</name>
    <dbReference type="NCBI Taxonomy" id="1974509"/>
    <lineage>
        <taxon>Bacteria</taxon>
        <taxon>Candidatus Berkelbacteria</taxon>
    </lineage>
</organism>
<dbReference type="EMBL" id="PEUM01000022">
    <property type="protein sequence ID" value="PIV25589.1"/>
    <property type="molecule type" value="Genomic_DNA"/>
</dbReference>
<comment type="caution">
    <text evidence="3">The sequence shown here is derived from an EMBL/GenBank/DDBJ whole genome shotgun (WGS) entry which is preliminary data.</text>
</comment>
<dbReference type="InterPro" id="IPR005793">
    <property type="entry name" value="Formyl_trans_C"/>
</dbReference>
<dbReference type="Pfam" id="PF02911">
    <property type="entry name" value="Formyl_trans_C"/>
    <property type="match status" value="1"/>
</dbReference>
<dbReference type="GO" id="GO:0005829">
    <property type="term" value="C:cytosol"/>
    <property type="evidence" value="ECO:0007669"/>
    <property type="project" value="TreeGrafter"/>
</dbReference>
<dbReference type="Proteomes" id="UP000229966">
    <property type="component" value="Unassembled WGS sequence"/>
</dbReference>
<dbReference type="GO" id="GO:0004479">
    <property type="term" value="F:methionyl-tRNA formyltransferase activity"/>
    <property type="evidence" value="ECO:0007669"/>
    <property type="project" value="TreeGrafter"/>
</dbReference>
<evidence type="ECO:0000259" key="1">
    <source>
        <dbReference type="Pfam" id="PF00551"/>
    </source>
</evidence>
<name>A0A2M7CIZ3_9BACT</name>